<comment type="caution">
    <text evidence="1">The sequence shown here is derived from an EMBL/GenBank/DDBJ whole genome shotgun (WGS) entry which is preliminary data.</text>
</comment>
<evidence type="ECO:0000313" key="2">
    <source>
        <dbReference type="Proteomes" id="UP000887013"/>
    </source>
</evidence>
<reference evidence="1" key="1">
    <citation type="submission" date="2020-08" db="EMBL/GenBank/DDBJ databases">
        <title>Multicomponent nature underlies the extraordinary mechanical properties of spider dragline silk.</title>
        <authorList>
            <person name="Kono N."/>
            <person name="Nakamura H."/>
            <person name="Mori M."/>
            <person name="Yoshida Y."/>
            <person name="Ohtoshi R."/>
            <person name="Malay A.D."/>
            <person name="Moran D.A.P."/>
            <person name="Tomita M."/>
            <person name="Numata K."/>
            <person name="Arakawa K."/>
        </authorList>
    </citation>
    <scope>NUCLEOTIDE SEQUENCE</scope>
</reference>
<accession>A0A8X6P640</accession>
<organism evidence="1 2">
    <name type="scientific">Nephila pilipes</name>
    <name type="common">Giant wood spider</name>
    <name type="synonym">Nephila maculata</name>
    <dbReference type="NCBI Taxonomy" id="299642"/>
    <lineage>
        <taxon>Eukaryota</taxon>
        <taxon>Metazoa</taxon>
        <taxon>Ecdysozoa</taxon>
        <taxon>Arthropoda</taxon>
        <taxon>Chelicerata</taxon>
        <taxon>Arachnida</taxon>
        <taxon>Araneae</taxon>
        <taxon>Araneomorphae</taxon>
        <taxon>Entelegynae</taxon>
        <taxon>Araneoidea</taxon>
        <taxon>Nephilidae</taxon>
        <taxon>Nephila</taxon>
    </lineage>
</organism>
<dbReference type="EMBL" id="BMAW01016244">
    <property type="protein sequence ID" value="GFT48143.1"/>
    <property type="molecule type" value="Genomic_DNA"/>
</dbReference>
<name>A0A8X6P640_NEPPI</name>
<protein>
    <submittedName>
        <fullName evidence="1">Uncharacterized protein</fullName>
    </submittedName>
</protein>
<proteinExistence type="predicted"/>
<dbReference type="OrthoDB" id="10284165at2759"/>
<gene>
    <name evidence="1" type="ORF">NPIL_400521</name>
</gene>
<evidence type="ECO:0000313" key="1">
    <source>
        <dbReference type="EMBL" id="GFT48143.1"/>
    </source>
</evidence>
<keyword evidence="2" id="KW-1185">Reference proteome</keyword>
<sequence length="77" mass="9117">MRGIEGGVLFRSRVKRFAVHPAAAYRKHLPLKVTPPRCRRFSAWGFGRRRLFFFYVGEGVRMMERVRVEMQLILSSF</sequence>
<dbReference type="AlphaFoldDB" id="A0A8X6P640"/>
<dbReference type="Proteomes" id="UP000887013">
    <property type="component" value="Unassembled WGS sequence"/>
</dbReference>